<proteinExistence type="predicted"/>
<feature type="signal peptide" evidence="6">
    <location>
        <begin position="1"/>
        <end position="21"/>
    </location>
</feature>
<reference evidence="7" key="1">
    <citation type="journal article" date="2016" name="Genome Announc.">
        <title>Draft genomes of two strains of Paenibacillus glucanolyticus with capability to degrade lignocellulose.</title>
        <authorList>
            <person name="Mathews S.L."/>
            <person name="Pawlak J."/>
            <person name="Grunden A.M."/>
        </authorList>
    </citation>
    <scope>NUCLEOTIDE SEQUENCE [LARGE SCALE GENOMIC DNA]</scope>
    <source>
        <strain evidence="7">SLM1</strain>
    </source>
</reference>
<dbReference type="GeneID" id="97558120"/>
<dbReference type="SMART" id="SM00698">
    <property type="entry name" value="MORN"/>
    <property type="match status" value="3"/>
</dbReference>
<dbReference type="PANTHER" id="PTHR46511">
    <property type="entry name" value="MORN REPEAT-CONTAINING PROTEIN 3"/>
    <property type="match status" value="1"/>
</dbReference>
<dbReference type="Proteomes" id="UP000076796">
    <property type="component" value="Unassembled WGS sequence"/>
</dbReference>
<evidence type="ECO:0000256" key="1">
    <source>
        <dbReference type="ARBA" id="ARBA00004218"/>
    </source>
</evidence>
<sequence>MRKKYLSFMTVALLFLLFAHEEIRASSQKMNLTISNGVTYYGELKNNKPHGKGTMRWGPYKVYSGDWYNGQRSGFGKYISDRVSDHTIIVYEGEWKNDRPNGSGIRKESNPELEFYSISKGLFQDDVFTSGHSIVQSIGEIWFEYQNGNTYLEFSVMDNEDAAVMHSELADGTIEILKYYKRIKSTPDFKGFEYARSVEDFGSSSSEGIYRPGDYDLMEIYTGVHQYYAGGKYYRAENYKSGKLLSAKDVLEKGQFDASLQKKIKDHKHVLLPYLSEFSTLLKEIENVPESTGCRNTSTSICGSFPIKFE</sequence>
<organism evidence="7 8">
    <name type="scientific">Paenibacillus glucanolyticus</name>
    <dbReference type="NCBI Taxonomy" id="59843"/>
    <lineage>
        <taxon>Bacteria</taxon>
        <taxon>Bacillati</taxon>
        <taxon>Bacillota</taxon>
        <taxon>Bacilli</taxon>
        <taxon>Bacillales</taxon>
        <taxon>Paenibacillaceae</taxon>
        <taxon>Paenibacillus</taxon>
    </lineage>
</organism>
<dbReference type="STRING" id="59843.A3958_11365"/>
<evidence type="ECO:0000256" key="5">
    <source>
        <dbReference type="ARBA" id="ARBA00045851"/>
    </source>
</evidence>
<dbReference type="InterPro" id="IPR052472">
    <property type="entry name" value="MORN3"/>
</dbReference>
<name>A0A163JFA3_9BACL</name>
<keyword evidence="3" id="KW-0968">Cytoplasmic vesicle</keyword>
<protein>
    <recommendedName>
        <fullName evidence="4">MORN repeat-containing protein 3</fullName>
    </recommendedName>
</protein>
<evidence type="ECO:0000313" key="7">
    <source>
        <dbReference type="EMBL" id="KZS46554.1"/>
    </source>
</evidence>
<dbReference type="InterPro" id="IPR003409">
    <property type="entry name" value="MORN"/>
</dbReference>
<evidence type="ECO:0000256" key="2">
    <source>
        <dbReference type="ARBA" id="ARBA00022737"/>
    </source>
</evidence>
<dbReference type="SUPFAM" id="SSF82185">
    <property type="entry name" value="Histone H3 K4-specific methyltransferase SET7/9 N-terminal domain"/>
    <property type="match status" value="1"/>
</dbReference>
<gene>
    <name evidence="7" type="ORF">AWU65_11820</name>
</gene>
<keyword evidence="8" id="KW-1185">Reference proteome</keyword>
<keyword evidence="2" id="KW-0677">Repeat</keyword>
<comment type="caution">
    <text evidence="7">The sequence shown here is derived from an EMBL/GenBank/DDBJ whole genome shotgun (WGS) entry which is preliminary data.</text>
</comment>
<evidence type="ECO:0000256" key="3">
    <source>
        <dbReference type="ARBA" id="ARBA00023329"/>
    </source>
</evidence>
<dbReference type="RefSeq" id="WP_063478381.1">
    <property type="nucleotide sequence ID" value="NZ_CP147845.1"/>
</dbReference>
<dbReference type="GO" id="GO:0031410">
    <property type="term" value="C:cytoplasmic vesicle"/>
    <property type="evidence" value="ECO:0007669"/>
    <property type="project" value="UniProtKB-KW"/>
</dbReference>
<accession>A0A163JFA3</accession>
<dbReference type="OrthoDB" id="7059515at2"/>
<evidence type="ECO:0000313" key="8">
    <source>
        <dbReference type="Proteomes" id="UP000076796"/>
    </source>
</evidence>
<comment type="function">
    <text evidence="5">Assembles a suppression complex (suppresome) by tethering SIRT1 and MDM2 to regulate composite modifications of p53/TP53. Confers both deacetylation-mediated functional inactivation, by SIRT1, and ubiquitination-dependent degradation, by MDM2, of p53/TP53, promoting a proliferative and cell survival behaviors. May play a role in the regulation of spermatogenesis.</text>
</comment>
<comment type="subcellular location">
    <subcellularLocation>
        <location evidence="1">Cytoplasmic vesicle</location>
        <location evidence="1">Secretory vesicle</location>
        <location evidence="1">Acrosome</location>
    </subcellularLocation>
</comment>
<feature type="chain" id="PRO_5038770813" description="MORN repeat-containing protein 3" evidence="6">
    <location>
        <begin position="22"/>
        <end position="310"/>
    </location>
</feature>
<dbReference type="Gene3D" id="2.20.110.10">
    <property type="entry name" value="Histone H3 K4-specific methyltransferase SET7/9 N-terminal domain"/>
    <property type="match status" value="1"/>
</dbReference>
<evidence type="ECO:0000256" key="6">
    <source>
        <dbReference type="SAM" id="SignalP"/>
    </source>
</evidence>
<dbReference type="EMBL" id="LWMH01000001">
    <property type="protein sequence ID" value="KZS46554.1"/>
    <property type="molecule type" value="Genomic_DNA"/>
</dbReference>
<dbReference type="PANTHER" id="PTHR46511:SF1">
    <property type="entry name" value="MORN REPEAT-CONTAINING PROTEIN 3"/>
    <property type="match status" value="1"/>
</dbReference>
<evidence type="ECO:0000256" key="4">
    <source>
        <dbReference type="ARBA" id="ARBA00039854"/>
    </source>
</evidence>
<dbReference type="Pfam" id="PF02493">
    <property type="entry name" value="MORN"/>
    <property type="match status" value="3"/>
</dbReference>
<dbReference type="AlphaFoldDB" id="A0A163JFA3"/>
<keyword evidence="6" id="KW-0732">Signal</keyword>